<evidence type="ECO:0000313" key="3">
    <source>
        <dbReference type="Proteomes" id="UP000682811"/>
    </source>
</evidence>
<name>A0A919YDJ6_9BACL</name>
<proteinExistence type="predicted"/>
<dbReference type="InterPro" id="IPR016181">
    <property type="entry name" value="Acyl_CoA_acyltransferase"/>
</dbReference>
<organism evidence="2 3">
    <name type="scientific">Paenibacillus azoreducens</name>
    <dbReference type="NCBI Taxonomy" id="116718"/>
    <lineage>
        <taxon>Bacteria</taxon>
        <taxon>Bacillati</taxon>
        <taxon>Bacillota</taxon>
        <taxon>Bacilli</taxon>
        <taxon>Bacillales</taxon>
        <taxon>Paenibacillaceae</taxon>
        <taxon>Paenibacillus</taxon>
    </lineage>
</organism>
<gene>
    <name evidence="2" type="primary">zmaR</name>
    <name evidence="2" type="ORF">J34TS1_12570</name>
</gene>
<dbReference type="EMBL" id="BORT01000004">
    <property type="protein sequence ID" value="GIO46492.1"/>
    <property type="molecule type" value="Genomic_DNA"/>
</dbReference>
<dbReference type="InterPro" id="IPR000182">
    <property type="entry name" value="GNAT_dom"/>
</dbReference>
<reference evidence="2 3" key="1">
    <citation type="submission" date="2021-03" db="EMBL/GenBank/DDBJ databases">
        <title>Antimicrobial resistance genes in bacteria isolated from Japanese honey, and their potential for conferring macrolide and lincosamide resistance in the American foulbrood pathogen Paenibacillus larvae.</title>
        <authorList>
            <person name="Okamoto M."/>
            <person name="Kumagai M."/>
            <person name="Kanamori H."/>
            <person name="Takamatsu D."/>
        </authorList>
    </citation>
    <scope>NUCLEOTIDE SEQUENCE [LARGE SCALE GENOMIC DNA]</scope>
    <source>
        <strain evidence="2 3">J34TS1</strain>
    </source>
</reference>
<dbReference type="GO" id="GO:0016747">
    <property type="term" value="F:acyltransferase activity, transferring groups other than amino-acyl groups"/>
    <property type="evidence" value="ECO:0007669"/>
    <property type="project" value="InterPro"/>
</dbReference>
<dbReference type="AlphaFoldDB" id="A0A919YDJ6"/>
<dbReference type="SUPFAM" id="SSF55729">
    <property type="entry name" value="Acyl-CoA N-acyltransferases (Nat)"/>
    <property type="match status" value="1"/>
</dbReference>
<keyword evidence="3" id="KW-1185">Reference proteome</keyword>
<dbReference type="Proteomes" id="UP000682811">
    <property type="component" value="Unassembled WGS sequence"/>
</dbReference>
<evidence type="ECO:0000313" key="2">
    <source>
        <dbReference type="EMBL" id="GIO46492.1"/>
    </source>
</evidence>
<sequence length="262" mass="29958">MIQLDESQYKMLLNPLNQVDCNTLFVRSVLAGHAGGKVFADSAYDPTSFYVIHAYGMSLLFGDADNEQFNDELWDYFIQKTEPRNMDEWLQAFPRTWETQLEKLVHNNQATLYTRLNFSFDKDAYEHNNSLISLDNYTVVPSSVDMYANIEGSVIPKAFWRDEQQFLQTAISFTVKVDNEPATTAFAAFVHDGKLEIGIETAEKHRGKGLARIACITLINYCLVNGLEPVWSCRLENTASVNLAKKLGFRETMRLPYYHIPV</sequence>
<protein>
    <submittedName>
        <fullName evidence="2">Zwittermicin A resistance protein ZmaR</fullName>
    </submittedName>
</protein>
<dbReference type="PROSITE" id="PS51186">
    <property type="entry name" value="GNAT"/>
    <property type="match status" value="1"/>
</dbReference>
<feature type="domain" description="N-acetyltransferase" evidence="1">
    <location>
        <begin position="134"/>
        <end position="262"/>
    </location>
</feature>
<dbReference type="PANTHER" id="PTHR31143">
    <property type="match status" value="1"/>
</dbReference>
<comment type="caution">
    <text evidence="2">The sequence shown here is derived from an EMBL/GenBank/DDBJ whole genome shotgun (WGS) entry which is preliminary data.</text>
</comment>
<accession>A0A919YDJ6</accession>
<dbReference type="Gene3D" id="3.40.630.30">
    <property type="match status" value="1"/>
</dbReference>
<dbReference type="RefSeq" id="WP_212977523.1">
    <property type="nucleotide sequence ID" value="NZ_AP025343.1"/>
</dbReference>
<dbReference type="Pfam" id="PF12746">
    <property type="entry name" value="GNAT_acetyltran"/>
    <property type="match status" value="1"/>
</dbReference>
<dbReference type="InterPro" id="IPR027365">
    <property type="entry name" value="GNAT_acetyltra_YdfB-like"/>
</dbReference>
<evidence type="ECO:0000259" key="1">
    <source>
        <dbReference type="PROSITE" id="PS51186"/>
    </source>
</evidence>
<dbReference type="PANTHER" id="PTHR31143:SF2">
    <property type="entry name" value="FR47-LIKE DOMAIN-CONTAINING PROTEIN-RELATED"/>
    <property type="match status" value="1"/>
</dbReference>